<reference evidence="3 4" key="2">
    <citation type="journal article" date="2014" name="Genome Announc.">
        <title>Complete Genome Sequence of Methanoregula formicica SMSPT, a Mesophilic Hydrogenotrophic Methanogen Isolated from a Methanogenic Upflow Anaerobic Sludge Blanket Reactor.</title>
        <authorList>
            <person name="Yamamoto K."/>
            <person name="Tamaki H."/>
            <person name="Cadillo-Quiroz H."/>
            <person name="Imachi H."/>
            <person name="Kyrpides N."/>
            <person name="Woyke T."/>
            <person name="Goodwin L."/>
            <person name="Zinder S.H."/>
            <person name="Kamagata Y."/>
            <person name="Liu W.T."/>
        </authorList>
    </citation>
    <scope>NUCLEOTIDE SEQUENCE [LARGE SCALE GENOMIC DNA]</scope>
    <source>
        <strain evidence="4">DSM 22288 / NBRC 105244 / SMSP</strain>
    </source>
</reference>
<dbReference type="PANTHER" id="PTHR43540:SF6">
    <property type="entry name" value="ISOCHORISMATASE-LIKE DOMAIN-CONTAINING PROTEIN"/>
    <property type="match status" value="1"/>
</dbReference>
<dbReference type="GO" id="GO:0016787">
    <property type="term" value="F:hydrolase activity"/>
    <property type="evidence" value="ECO:0007669"/>
    <property type="project" value="UniProtKB-KW"/>
</dbReference>
<dbReference type="InterPro" id="IPR050272">
    <property type="entry name" value="Isochorismatase-like_hydrls"/>
</dbReference>
<keyword evidence="1" id="KW-0378">Hydrolase</keyword>
<organism evidence="3 4">
    <name type="scientific">Methanoregula formicica (strain DSM 22288 / NBRC 105244 / SMSP)</name>
    <dbReference type="NCBI Taxonomy" id="593750"/>
    <lineage>
        <taxon>Archaea</taxon>
        <taxon>Methanobacteriati</taxon>
        <taxon>Methanobacteriota</taxon>
        <taxon>Stenosarchaea group</taxon>
        <taxon>Methanomicrobia</taxon>
        <taxon>Methanomicrobiales</taxon>
        <taxon>Methanoregulaceae</taxon>
        <taxon>Methanoregula</taxon>
    </lineage>
</organism>
<dbReference type="HOGENOM" id="CLU_068979_5_7_2"/>
<evidence type="ECO:0000259" key="2">
    <source>
        <dbReference type="Pfam" id="PF00857"/>
    </source>
</evidence>
<dbReference type="EMBL" id="CP003167">
    <property type="protein sequence ID" value="AGB01953.1"/>
    <property type="molecule type" value="Genomic_DNA"/>
</dbReference>
<sequence length="174" mass="19191">MNAALIAIDLQNGWLEMSPGLKRSVEEKLSTMCATIKVFRKAGAPVIFTYHNYRKEGITPGNRQFDLFPEVEVRESDLKVVKTYQNAFNKTNLAFLLKERGCDTVVMIGLSATNCVLSTYLAAYDHDLIPYLVRGAIAGQDETSVITAERLCDTLSVRAVSQLICPKGSAGTMH</sequence>
<keyword evidence="4" id="KW-1185">Reference proteome</keyword>
<dbReference type="OrthoDB" id="202119at2157"/>
<dbReference type="AlphaFoldDB" id="L0HF56"/>
<reference evidence="4" key="1">
    <citation type="submission" date="2011-12" db="EMBL/GenBank/DDBJ databases">
        <title>Complete sequence of Methanoregula formicicum SMSP.</title>
        <authorList>
            <person name="Lucas S."/>
            <person name="Han J."/>
            <person name="Lapidus A."/>
            <person name="Cheng J.-F."/>
            <person name="Goodwin L."/>
            <person name="Pitluck S."/>
            <person name="Peters L."/>
            <person name="Ovchinnikova G."/>
            <person name="Teshima H."/>
            <person name="Detter J.C."/>
            <person name="Han C."/>
            <person name="Tapia R."/>
            <person name="Land M."/>
            <person name="Hauser L."/>
            <person name="Kyrpides N."/>
            <person name="Ivanova N."/>
            <person name="Pagani I."/>
            <person name="Imachi H."/>
            <person name="Tamaki H."/>
            <person name="Sekiguchi Y."/>
            <person name="Kamagata Y."/>
            <person name="Cadillo-Quiroz H."/>
            <person name="Zinder S."/>
            <person name="Liu W.-T."/>
            <person name="Woyke T."/>
        </authorList>
    </citation>
    <scope>NUCLEOTIDE SEQUENCE [LARGE SCALE GENOMIC DNA]</scope>
    <source>
        <strain evidence="4">DSM 22288 / NBRC 105244 / SMSP</strain>
    </source>
</reference>
<dbReference type="CDD" id="cd00431">
    <property type="entry name" value="cysteine_hydrolases"/>
    <property type="match status" value="1"/>
</dbReference>
<dbReference type="PANTHER" id="PTHR43540">
    <property type="entry name" value="PEROXYUREIDOACRYLATE/UREIDOACRYLATE AMIDOHYDROLASE-RELATED"/>
    <property type="match status" value="1"/>
</dbReference>
<protein>
    <submittedName>
        <fullName evidence="3">Nicotinamidase-like amidase</fullName>
    </submittedName>
</protein>
<dbReference type="GeneID" id="14310211"/>
<proteinExistence type="predicted"/>
<evidence type="ECO:0000256" key="1">
    <source>
        <dbReference type="ARBA" id="ARBA00022801"/>
    </source>
</evidence>
<dbReference type="InterPro" id="IPR036380">
    <property type="entry name" value="Isochorismatase-like_sf"/>
</dbReference>
<gene>
    <name evidence="3" type="ordered locus">Metfor_0898</name>
</gene>
<name>L0HF56_METFS</name>
<evidence type="ECO:0000313" key="4">
    <source>
        <dbReference type="Proteomes" id="UP000010824"/>
    </source>
</evidence>
<dbReference type="RefSeq" id="WP_015284917.1">
    <property type="nucleotide sequence ID" value="NC_019943.1"/>
</dbReference>
<dbReference type="Pfam" id="PF00857">
    <property type="entry name" value="Isochorismatase"/>
    <property type="match status" value="1"/>
</dbReference>
<dbReference type="InParanoid" id="L0HF56"/>
<accession>L0HF56</accession>
<dbReference type="InterPro" id="IPR000868">
    <property type="entry name" value="Isochorismatase-like_dom"/>
</dbReference>
<dbReference type="eggNOG" id="arCOG01943">
    <property type="taxonomic scope" value="Archaea"/>
</dbReference>
<evidence type="ECO:0000313" key="3">
    <source>
        <dbReference type="EMBL" id="AGB01953.1"/>
    </source>
</evidence>
<dbReference type="Gene3D" id="3.40.50.850">
    <property type="entry name" value="Isochorismatase-like"/>
    <property type="match status" value="1"/>
</dbReference>
<dbReference type="STRING" id="593750.Metfor_0898"/>
<feature type="domain" description="Isochorismatase-like" evidence="2">
    <location>
        <begin position="3"/>
        <end position="142"/>
    </location>
</feature>
<dbReference type="SUPFAM" id="SSF52499">
    <property type="entry name" value="Isochorismatase-like hydrolases"/>
    <property type="match status" value="1"/>
</dbReference>
<dbReference type="Proteomes" id="UP000010824">
    <property type="component" value="Chromosome"/>
</dbReference>
<dbReference type="KEGG" id="mfo:Metfor_0898"/>